<feature type="region of interest" description="Disordered" evidence="1">
    <location>
        <begin position="217"/>
        <end position="246"/>
    </location>
</feature>
<dbReference type="EMBL" id="JALJOU010000061">
    <property type="protein sequence ID" value="KAK9826874.1"/>
    <property type="molecule type" value="Genomic_DNA"/>
</dbReference>
<dbReference type="PANTHER" id="PTHR47251">
    <property type="entry name" value="FINGER DOMAIN PROTEIN, PUTATIVE (AFU_ORTHOLOGUE AFUA_3G04180)-RELATED"/>
    <property type="match status" value="1"/>
</dbReference>
<feature type="domain" description="G-patch" evidence="2">
    <location>
        <begin position="79"/>
        <end position="126"/>
    </location>
</feature>
<dbReference type="Pfam" id="PF01585">
    <property type="entry name" value="G-patch"/>
    <property type="match status" value="1"/>
</dbReference>
<evidence type="ECO:0000259" key="2">
    <source>
        <dbReference type="PROSITE" id="PS50174"/>
    </source>
</evidence>
<dbReference type="PROSITE" id="PS50174">
    <property type="entry name" value="G_PATCH"/>
    <property type="match status" value="1"/>
</dbReference>
<keyword evidence="4" id="KW-1185">Reference proteome</keyword>
<feature type="compositionally biased region" description="Basic residues" evidence="1">
    <location>
        <begin position="220"/>
        <end position="229"/>
    </location>
</feature>
<dbReference type="InterPro" id="IPR013087">
    <property type="entry name" value="Znf_C2H2_type"/>
</dbReference>
<comment type="caution">
    <text evidence="3">The sequence shown here is derived from an EMBL/GenBank/DDBJ whole genome shotgun (WGS) entry which is preliminary data.</text>
</comment>
<dbReference type="PANTHER" id="PTHR47251:SF1">
    <property type="entry name" value="FINGER DOMAIN PROTEIN, PUTATIVE (AFU_ORTHOLOGUE AFUA_3G04180)-RELATED"/>
    <property type="match status" value="1"/>
</dbReference>
<proteinExistence type="predicted"/>
<evidence type="ECO:0000313" key="4">
    <source>
        <dbReference type="Proteomes" id="UP001445335"/>
    </source>
</evidence>
<dbReference type="GO" id="GO:0003676">
    <property type="term" value="F:nucleic acid binding"/>
    <property type="evidence" value="ECO:0007669"/>
    <property type="project" value="InterPro"/>
</dbReference>
<dbReference type="SMART" id="SM00443">
    <property type="entry name" value="G_patch"/>
    <property type="match status" value="1"/>
</dbReference>
<dbReference type="Proteomes" id="UP001445335">
    <property type="component" value="Unassembled WGS sequence"/>
</dbReference>
<sequence length="830" mass="88903">MAGLGAQPPAAPLLGQIEVVDARLAVGRGEEFSAARIRERQAADFGMDDEFFLPINHRANDPLETSELNITTVDTAVPESNKGFQMLRAMGWQEGRGLGRNEDGVREPVRGGVEAGLRLGVGKAEEDSFYTAAENIVRKRLEAEVQADEDEGRMRRREEPSASVRSAIRADVAVAQRNLFCETCHKQYKTAAELETHLSSYDHHHKKRLMELKADTAERTRHKRGRREKRRAEKEAAKLQEQQLPERGGAWDAQAAVWAPPLWRLMVARAPTPDEHDDAQRKRWARLRAEARACLGSPAVAALLAPPTSPTEPQTLKGLGAKFEYQARPKEAEEGMRAWATFVRLLGPAFLRPASLGTALLKVAEGVFLSTCWGDGPLLAAFQAWGVLCEVFAGAGQLRSDKRRSLLLNPVLHALQPTRPGSFDGTQSTTCKAALQAWHVLLAAALPPLRHGDEPPASDSSGGGSSQSGRRMLRPDLLEQALEHLLAVLAPRQGHFSPLKLEPASCKGDDAPASHGAPVVRLAHSWAYLALRAPPGSAPSAAVCFAAVMAPLDPAHGCLAPLTLSLGVADALRLLLTPRSLPLPGRLHFLLESHMVPPGCAAAALRLWAHAAAALAGGLAEGSELEGDVDAAGGAAVAAVRALAWPFEALLEDAAKRRKLLALACDDEGELRRRAFAASLRRGVMPAEELGPASAAVAASAVAAAAAYSSMGKLLGFMGTLLAAAHAHRGRSAATNTELARAAEKLALLCERGWPRDDAEGRAPGAETGADEQRLQRALRRTWLAVLAAAVERPADLEQALMDLPPEDLDAYVLRPMADGDLPCPGRFRV</sequence>
<organism evidence="3 4">
    <name type="scientific">Elliptochloris bilobata</name>
    <dbReference type="NCBI Taxonomy" id="381761"/>
    <lineage>
        <taxon>Eukaryota</taxon>
        <taxon>Viridiplantae</taxon>
        <taxon>Chlorophyta</taxon>
        <taxon>core chlorophytes</taxon>
        <taxon>Trebouxiophyceae</taxon>
        <taxon>Trebouxiophyceae incertae sedis</taxon>
        <taxon>Elliptochloris clade</taxon>
        <taxon>Elliptochloris</taxon>
    </lineage>
</organism>
<dbReference type="PROSITE" id="PS00028">
    <property type="entry name" value="ZINC_FINGER_C2H2_1"/>
    <property type="match status" value="1"/>
</dbReference>
<feature type="region of interest" description="Disordered" evidence="1">
    <location>
        <begin position="451"/>
        <end position="471"/>
    </location>
</feature>
<name>A0AAW1QZE1_9CHLO</name>
<dbReference type="AlphaFoldDB" id="A0AAW1QZE1"/>
<accession>A0AAW1QZE1</accession>
<gene>
    <name evidence="3" type="ORF">WJX81_002576</name>
</gene>
<evidence type="ECO:0000313" key="3">
    <source>
        <dbReference type="EMBL" id="KAK9826874.1"/>
    </source>
</evidence>
<dbReference type="InterPro" id="IPR000467">
    <property type="entry name" value="G_patch_dom"/>
</dbReference>
<evidence type="ECO:0000256" key="1">
    <source>
        <dbReference type="SAM" id="MobiDB-lite"/>
    </source>
</evidence>
<protein>
    <recommendedName>
        <fullName evidence="2">G-patch domain-containing protein</fullName>
    </recommendedName>
</protein>
<reference evidence="3 4" key="1">
    <citation type="journal article" date="2024" name="Nat. Commun.">
        <title>Phylogenomics reveals the evolutionary origins of lichenization in chlorophyte algae.</title>
        <authorList>
            <person name="Puginier C."/>
            <person name="Libourel C."/>
            <person name="Otte J."/>
            <person name="Skaloud P."/>
            <person name="Haon M."/>
            <person name="Grisel S."/>
            <person name="Petersen M."/>
            <person name="Berrin J.G."/>
            <person name="Delaux P.M."/>
            <person name="Dal Grande F."/>
            <person name="Keller J."/>
        </authorList>
    </citation>
    <scope>NUCLEOTIDE SEQUENCE [LARGE SCALE GENOMIC DNA]</scope>
    <source>
        <strain evidence="3 4">SAG 245.80</strain>
    </source>
</reference>